<feature type="signal peptide" evidence="6">
    <location>
        <begin position="1"/>
        <end position="29"/>
    </location>
</feature>
<sequence>MTERKRSHVNRVVVAASAAVVLQSGMAGAETVNVFNWSDYITDEVLQQFTEETGIAVNYDVYDSNDTLEARLLAGSSGFDVVVPTATFLQRQIAAGVYQPLNRDLLPNLANMDPALMAAAASHDPENEHATIYMWGTTGIGYNIDMVAERLGEDFEVDTWAMIFDPEIASQLADCGISWLDAPADMYPAAFAWMGLDPQSTDAADFEAATEMMVAAREYVRYFHSSQYISDLANGETCVAVGWSGDVLQAADRAEAAGQGVNVWYAIPREGAMQWFDMMAIPADAPNPENAHAFINFIMRPEMSAAITNYVWYPNANAASWEMVDEEIFTDPAIFPTAEVTETLFTGVTYDSRTDRTATRLWTRVRTGQ</sequence>
<dbReference type="SUPFAM" id="SSF53850">
    <property type="entry name" value="Periplasmic binding protein-like II"/>
    <property type="match status" value="1"/>
</dbReference>
<dbReference type="AlphaFoldDB" id="A0A2W7S9W5"/>
<evidence type="ECO:0000256" key="5">
    <source>
        <dbReference type="PIRNR" id="PIRNR019574"/>
    </source>
</evidence>
<protein>
    <recommendedName>
        <fullName evidence="5">Putrescine-binding periplasmic protein</fullName>
    </recommendedName>
</protein>
<dbReference type="PIRSF" id="PIRSF019574">
    <property type="entry name" value="Periplasmic_polyamine_BP"/>
    <property type="match status" value="1"/>
</dbReference>
<evidence type="ECO:0000313" key="8">
    <source>
        <dbReference type="Proteomes" id="UP000249364"/>
    </source>
</evidence>
<comment type="caution">
    <text evidence="7">The sequence shown here is derived from an EMBL/GenBank/DDBJ whole genome shotgun (WGS) entry which is preliminary data.</text>
</comment>
<evidence type="ECO:0000313" key="7">
    <source>
        <dbReference type="EMBL" id="PZX47352.1"/>
    </source>
</evidence>
<dbReference type="STRING" id="121821.GCA_001870675_02575"/>
<accession>A0A2W7S9W5</accession>
<dbReference type="Gene3D" id="3.40.190.10">
    <property type="entry name" value="Periplasmic binding protein-like II"/>
    <property type="match status" value="2"/>
</dbReference>
<evidence type="ECO:0000256" key="3">
    <source>
        <dbReference type="ARBA" id="ARBA00022729"/>
    </source>
</evidence>
<evidence type="ECO:0000256" key="6">
    <source>
        <dbReference type="SAM" id="SignalP"/>
    </source>
</evidence>
<dbReference type="GO" id="GO:0042597">
    <property type="term" value="C:periplasmic space"/>
    <property type="evidence" value="ECO:0007669"/>
    <property type="project" value="UniProtKB-SubCell"/>
</dbReference>
<keyword evidence="4 5" id="KW-0574">Periplasm</keyword>
<evidence type="ECO:0000256" key="4">
    <source>
        <dbReference type="ARBA" id="ARBA00022764"/>
    </source>
</evidence>
<dbReference type="PANTHER" id="PTHR30222">
    <property type="entry name" value="SPERMIDINE/PUTRESCINE-BINDING PERIPLASMIC PROTEIN"/>
    <property type="match status" value="1"/>
</dbReference>
<dbReference type="PANTHER" id="PTHR30222:SF12">
    <property type="entry name" value="NORSPERMIDINE SENSOR"/>
    <property type="match status" value="1"/>
</dbReference>
<dbReference type="Proteomes" id="UP000249364">
    <property type="component" value="Unassembled WGS sequence"/>
</dbReference>
<keyword evidence="3 6" id="KW-0732">Signal</keyword>
<dbReference type="RefSeq" id="WP_111361133.1">
    <property type="nucleotide sequence ID" value="NZ_MEHT01000044.1"/>
</dbReference>
<evidence type="ECO:0000256" key="1">
    <source>
        <dbReference type="ARBA" id="ARBA00004418"/>
    </source>
</evidence>
<keyword evidence="8" id="KW-1185">Reference proteome</keyword>
<comment type="function">
    <text evidence="5">Required for the activity of the bacterial periplasmic transport system of putrescine.</text>
</comment>
<dbReference type="CDD" id="cd13659">
    <property type="entry name" value="PBP2_PotF"/>
    <property type="match status" value="1"/>
</dbReference>
<dbReference type="EMBL" id="QKZQ01000002">
    <property type="protein sequence ID" value="PZX47352.1"/>
    <property type="molecule type" value="Genomic_DNA"/>
</dbReference>
<dbReference type="GO" id="GO:0019808">
    <property type="term" value="F:polyamine binding"/>
    <property type="evidence" value="ECO:0007669"/>
    <property type="project" value="InterPro"/>
</dbReference>
<dbReference type="InterPro" id="IPR006059">
    <property type="entry name" value="SBP"/>
</dbReference>
<evidence type="ECO:0000256" key="2">
    <source>
        <dbReference type="ARBA" id="ARBA00022448"/>
    </source>
</evidence>
<dbReference type="OrthoDB" id="9769319at2"/>
<feature type="chain" id="PRO_5016002121" description="Putrescine-binding periplasmic protein" evidence="6">
    <location>
        <begin position="30"/>
        <end position="369"/>
    </location>
</feature>
<keyword evidence="2 5" id="KW-0813">Transport</keyword>
<dbReference type="PRINTS" id="PR00909">
    <property type="entry name" value="SPERMDNBNDNG"/>
</dbReference>
<name>A0A2W7S9W5_9RHOB</name>
<proteinExistence type="inferred from homology"/>
<reference evidence="7 8" key="1">
    <citation type="submission" date="2018-06" db="EMBL/GenBank/DDBJ databases">
        <title>Genomic Encyclopedia of Archaeal and Bacterial Type Strains, Phase II (KMG-II): from individual species to whole genera.</title>
        <authorList>
            <person name="Goeker M."/>
        </authorList>
    </citation>
    <scope>NUCLEOTIDE SEQUENCE [LARGE SCALE GENOMIC DNA]</scope>
    <source>
        <strain evidence="7 8">DSM 13087</strain>
    </source>
</reference>
<comment type="subcellular location">
    <subcellularLocation>
        <location evidence="1 5">Periplasm</location>
    </subcellularLocation>
</comment>
<dbReference type="Pfam" id="PF13416">
    <property type="entry name" value="SBP_bac_8"/>
    <property type="match status" value="1"/>
</dbReference>
<dbReference type="GO" id="GO:0015846">
    <property type="term" value="P:polyamine transport"/>
    <property type="evidence" value="ECO:0007669"/>
    <property type="project" value="InterPro"/>
</dbReference>
<organism evidence="7 8">
    <name type="scientific">Roseinatronobacter thiooxidans</name>
    <dbReference type="NCBI Taxonomy" id="121821"/>
    <lineage>
        <taxon>Bacteria</taxon>
        <taxon>Pseudomonadati</taxon>
        <taxon>Pseudomonadota</taxon>
        <taxon>Alphaproteobacteria</taxon>
        <taxon>Rhodobacterales</taxon>
        <taxon>Paracoccaceae</taxon>
        <taxon>Roseinatronobacter</taxon>
    </lineage>
</organism>
<gene>
    <name evidence="7" type="ORF">LY56_00649</name>
</gene>
<dbReference type="InterPro" id="IPR001188">
    <property type="entry name" value="Sperm_putr-bd"/>
</dbReference>
<comment type="similarity">
    <text evidence="5">Belongs to the bacterial solute-binding protein PotD/PotF family.</text>
</comment>